<gene>
    <name evidence="6" type="ORF">SAMN04489717_2358</name>
</gene>
<dbReference type="AlphaFoldDB" id="A0A1H1RC31"/>
<protein>
    <submittedName>
        <fullName evidence="6">Sodium/hydrogen exchanger family protein</fullName>
    </submittedName>
</protein>
<keyword evidence="3" id="KW-1133">Transmembrane helix</keyword>
<comment type="subcellular location">
    <subcellularLocation>
        <location evidence="1">Membrane</location>
        <topology evidence="1">Multi-pass membrane protein</topology>
    </subcellularLocation>
</comment>
<evidence type="ECO:0000256" key="4">
    <source>
        <dbReference type="ARBA" id="ARBA00023136"/>
    </source>
</evidence>
<evidence type="ECO:0000256" key="1">
    <source>
        <dbReference type="ARBA" id="ARBA00004141"/>
    </source>
</evidence>
<dbReference type="GO" id="GO:1902600">
    <property type="term" value="P:proton transmembrane transport"/>
    <property type="evidence" value="ECO:0007669"/>
    <property type="project" value="InterPro"/>
</dbReference>
<evidence type="ECO:0000256" key="2">
    <source>
        <dbReference type="ARBA" id="ARBA00022692"/>
    </source>
</evidence>
<name>A0A1H1RC31_9ACTN</name>
<reference evidence="6 7" key="1">
    <citation type="submission" date="2016-10" db="EMBL/GenBank/DDBJ databases">
        <authorList>
            <person name="de Groot N.N."/>
        </authorList>
    </citation>
    <scope>NUCLEOTIDE SEQUENCE [LARGE SCALE GENOMIC DNA]</scope>
    <source>
        <strain evidence="6 7">DSM 22024</strain>
    </source>
</reference>
<evidence type="ECO:0000313" key="7">
    <source>
        <dbReference type="Proteomes" id="UP000198983"/>
    </source>
</evidence>
<keyword evidence="4" id="KW-0472">Membrane</keyword>
<dbReference type="EMBL" id="LT629732">
    <property type="protein sequence ID" value="SDS33260.1"/>
    <property type="molecule type" value="Genomic_DNA"/>
</dbReference>
<feature type="domain" description="Cation/H+ exchanger transmembrane" evidence="5">
    <location>
        <begin position="2"/>
        <end position="78"/>
    </location>
</feature>
<dbReference type="InterPro" id="IPR006153">
    <property type="entry name" value="Cation/H_exchanger_TM"/>
</dbReference>
<dbReference type="Pfam" id="PF00999">
    <property type="entry name" value="Na_H_Exchanger"/>
    <property type="match status" value="1"/>
</dbReference>
<evidence type="ECO:0000259" key="5">
    <source>
        <dbReference type="Pfam" id="PF00999"/>
    </source>
</evidence>
<keyword evidence="7" id="KW-1185">Reference proteome</keyword>
<dbReference type="STRING" id="117157.SAMN04489717_2358"/>
<dbReference type="GO" id="GO:0016020">
    <property type="term" value="C:membrane"/>
    <property type="evidence" value="ECO:0007669"/>
    <property type="project" value="UniProtKB-SubCell"/>
</dbReference>
<dbReference type="OrthoDB" id="57886at2"/>
<keyword evidence="2" id="KW-0812">Transmembrane</keyword>
<sequence length="239" mass="26297">MLTGLLAGVVAQLALARIRDAYAETTVTVLVPFVAYVGADHLRGSGVLAVLVLGLYLRSRAHHATTSQGWLLGRSVWSYADFLVGLSRRDDIVVVAMSCVLVTLLVQGLTLAPSTTWLRVGSEDDDSRSVARLRREAATTALEEIRPIEPEHLADTVRRAAVLQYEGYVSAQTAMEEARRAEASENERDPAEQLRKVLRRATDVERQHVLDSRRRGTVSAEVADRALRDVETRAVRDLG</sequence>
<organism evidence="6 7">
    <name type="scientific">Actinopolymorpha singaporensis</name>
    <dbReference type="NCBI Taxonomy" id="117157"/>
    <lineage>
        <taxon>Bacteria</taxon>
        <taxon>Bacillati</taxon>
        <taxon>Actinomycetota</taxon>
        <taxon>Actinomycetes</taxon>
        <taxon>Propionibacteriales</taxon>
        <taxon>Actinopolymorphaceae</taxon>
        <taxon>Actinopolymorpha</taxon>
    </lineage>
</organism>
<evidence type="ECO:0000313" key="6">
    <source>
        <dbReference type="EMBL" id="SDS33260.1"/>
    </source>
</evidence>
<evidence type="ECO:0000256" key="3">
    <source>
        <dbReference type="ARBA" id="ARBA00022989"/>
    </source>
</evidence>
<dbReference type="Proteomes" id="UP000198983">
    <property type="component" value="Chromosome I"/>
</dbReference>
<dbReference type="RefSeq" id="WP_092653172.1">
    <property type="nucleotide sequence ID" value="NZ_LT629732.1"/>
</dbReference>
<proteinExistence type="predicted"/>
<accession>A0A1H1RC31</accession>
<dbReference type="GO" id="GO:0015297">
    <property type="term" value="F:antiporter activity"/>
    <property type="evidence" value="ECO:0007669"/>
    <property type="project" value="InterPro"/>
</dbReference>